<feature type="transmembrane region" description="Helical" evidence="1">
    <location>
        <begin position="6"/>
        <end position="28"/>
    </location>
</feature>
<accession>A0A1R4GJ24</accession>
<evidence type="ECO:0000256" key="1">
    <source>
        <dbReference type="SAM" id="Phobius"/>
    </source>
</evidence>
<feature type="domain" description="CAAX prenyl protease 2/Lysostaphin resistance protein A-like" evidence="2">
    <location>
        <begin position="91"/>
        <end position="180"/>
    </location>
</feature>
<dbReference type="AlphaFoldDB" id="A0A1R4GJ24"/>
<dbReference type="InterPro" id="IPR003675">
    <property type="entry name" value="Rce1/LyrA-like_dom"/>
</dbReference>
<sequence>MYGEGAYVLELGAFLGLLAGAVLLSARIAYGVPTTAFLWPRRRFSLRQLWLGFAVMAVVGSASAVIYNLIDPAGPAPILNPAYSVESRLFYVATAVLGLFVAAAAEEVVFRGVLLRMTGGFTSSLIVLCLFNAVVFSAIHLDPDPVAFVARALSGLIWTWAALRLGGIEFAIGAHWAGNLAIALLEEPISTEPPPGEIQPLSALAYEAVALIVVLFVVERIVRARRAQPSA</sequence>
<reference evidence="3 4" key="1">
    <citation type="submission" date="2017-02" db="EMBL/GenBank/DDBJ databases">
        <authorList>
            <person name="Peterson S.W."/>
        </authorList>
    </citation>
    <scope>NUCLEOTIDE SEQUENCE [LARGE SCALE GENOMIC DNA]</scope>
    <source>
        <strain evidence="3 4">3F5N</strain>
    </source>
</reference>
<protein>
    <recommendedName>
        <fullName evidence="2">CAAX prenyl protease 2/Lysostaphin resistance protein A-like domain-containing protein</fullName>
    </recommendedName>
</protein>
<evidence type="ECO:0000313" key="3">
    <source>
        <dbReference type="EMBL" id="SJM68237.1"/>
    </source>
</evidence>
<evidence type="ECO:0000259" key="2">
    <source>
        <dbReference type="Pfam" id="PF02517"/>
    </source>
</evidence>
<organism evidence="3 4">
    <name type="scientific">Brevundimonas diminuta 3F5N</name>
    <dbReference type="NCBI Taxonomy" id="1255603"/>
    <lineage>
        <taxon>Bacteria</taxon>
        <taxon>Pseudomonadati</taxon>
        <taxon>Pseudomonadota</taxon>
        <taxon>Alphaproteobacteria</taxon>
        <taxon>Caulobacterales</taxon>
        <taxon>Caulobacteraceae</taxon>
        <taxon>Brevundimonas</taxon>
    </lineage>
</organism>
<name>A0A1R4GJ24_BREDI</name>
<feature type="transmembrane region" description="Helical" evidence="1">
    <location>
        <begin position="121"/>
        <end position="139"/>
    </location>
</feature>
<feature type="transmembrane region" description="Helical" evidence="1">
    <location>
        <begin position="49"/>
        <end position="70"/>
    </location>
</feature>
<dbReference type="EMBL" id="FUIE01000074">
    <property type="protein sequence ID" value="SJM68237.1"/>
    <property type="molecule type" value="Genomic_DNA"/>
</dbReference>
<dbReference type="Proteomes" id="UP000195766">
    <property type="component" value="Unassembled WGS sequence"/>
</dbReference>
<dbReference type="Pfam" id="PF02517">
    <property type="entry name" value="Rce1-like"/>
    <property type="match status" value="1"/>
</dbReference>
<gene>
    <name evidence="3" type="ORF">FM111_13265</name>
</gene>
<feature type="transmembrane region" description="Helical" evidence="1">
    <location>
        <begin position="90"/>
        <end position="109"/>
    </location>
</feature>
<dbReference type="InterPro" id="IPR052710">
    <property type="entry name" value="CAAX_protease"/>
</dbReference>
<keyword evidence="1" id="KW-0472">Membrane</keyword>
<dbReference type="PANTHER" id="PTHR36435:SF1">
    <property type="entry name" value="CAAX AMINO TERMINAL PROTEASE FAMILY PROTEIN"/>
    <property type="match status" value="1"/>
</dbReference>
<evidence type="ECO:0000313" key="4">
    <source>
        <dbReference type="Proteomes" id="UP000195766"/>
    </source>
</evidence>
<feature type="transmembrane region" description="Helical" evidence="1">
    <location>
        <begin position="198"/>
        <end position="218"/>
    </location>
</feature>
<keyword evidence="1" id="KW-1133">Transmembrane helix</keyword>
<dbReference type="GO" id="GO:0080120">
    <property type="term" value="P:CAAX-box protein maturation"/>
    <property type="evidence" value="ECO:0007669"/>
    <property type="project" value="UniProtKB-ARBA"/>
</dbReference>
<dbReference type="GO" id="GO:0004175">
    <property type="term" value="F:endopeptidase activity"/>
    <property type="evidence" value="ECO:0007669"/>
    <property type="project" value="UniProtKB-ARBA"/>
</dbReference>
<dbReference type="PANTHER" id="PTHR36435">
    <property type="entry name" value="SLR1288 PROTEIN"/>
    <property type="match status" value="1"/>
</dbReference>
<keyword evidence="1" id="KW-0812">Transmembrane</keyword>
<proteinExistence type="predicted"/>